<feature type="region of interest" description="Disordered" evidence="1">
    <location>
        <begin position="24"/>
        <end position="47"/>
    </location>
</feature>
<evidence type="ECO:0000313" key="3">
    <source>
        <dbReference type="Proteomes" id="UP001177295"/>
    </source>
</evidence>
<dbReference type="RefSeq" id="WP_376753744.1">
    <property type="nucleotide sequence ID" value="NZ_CP124550.1"/>
</dbReference>
<dbReference type="Proteomes" id="UP001177295">
    <property type="component" value="Chromosome"/>
</dbReference>
<sequence length="332" mass="36936">MAHERDEYSSRLTSDAHEYALGQPHFSSEAANSTIGEVDIDENSSAEATREKRAYGAMSAMAIIHSFRETLSSSAYVNTTESECAYDNQPRFQGDTTDPSQHDPTNFRYLVHALNPGAKMSAMRIAVDFSDHIDSSHGNQSINMYEQPERVAERVSLSMSLIDQDHTATWGRGGLIISAPEENIALTSRTDAGAHNNDKNFLLEQSVRHGVMSAEQLLASTSPQQYNEVVALADNDGSKLETIGFFYKVTSKGEPVDLVIAQQMRMHAERLGLPVVEILQENKLGEDRVDRSTDDDQKLLAIVYGGERYLLSNSDYRILDEASSFRLPRPKR</sequence>
<evidence type="ECO:0000313" key="2">
    <source>
        <dbReference type="EMBL" id="WIO46204.1"/>
    </source>
</evidence>
<dbReference type="EMBL" id="CP124550">
    <property type="protein sequence ID" value="WIO46204.1"/>
    <property type="molecule type" value="Genomic_DNA"/>
</dbReference>
<reference evidence="2 3" key="1">
    <citation type="journal article" date="2023" name="Cell">
        <title>Genetic manipulation of Patescibacteria provides mechanistic insights into microbial dark matter and the epibiotic lifestyle.</title>
        <authorList>
            <person name="Wang Y."/>
            <person name="Gallagher L.A."/>
            <person name="Andrade P.A."/>
            <person name="Liu A."/>
            <person name="Humphreys I.R."/>
            <person name="Turkarslan S."/>
            <person name="Cutler K.J."/>
            <person name="Arrieta-Ortiz M.L."/>
            <person name="Li Y."/>
            <person name="Radey M.C."/>
            <person name="McLean J.S."/>
            <person name="Cong Q."/>
            <person name="Baker D."/>
            <person name="Baliga N.S."/>
            <person name="Peterson S.B."/>
            <person name="Mougous J.D."/>
        </authorList>
    </citation>
    <scope>NUCLEOTIDE SEQUENCE [LARGE SCALE GENOMIC DNA]</scope>
    <source>
        <strain evidence="2 3">ML1</strain>
    </source>
</reference>
<organism evidence="2 3">
    <name type="scientific">Candidatus Southlakia epibionticum</name>
    <dbReference type="NCBI Taxonomy" id="3043284"/>
    <lineage>
        <taxon>Bacteria</taxon>
        <taxon>Candidatus Saccharimonadota</taxon>
        <taxon>Candidatus Saccharimonadia</taxon>
        <taxon>Candidatus Saccharimonadales</taxon>
        <taxon>Candidatus Saccharimonadaceae</taxon>
        <taxon>Candidatus Southlakia</taxon>
    </lineage>
</organism>
<name>A0ABY8WZR1_9BACT</name>
<protein>
    <submittedName>
        <fullName evidence="2">Uncharacterized protein</fullName>
    </submittedName>
</protein>
<feature type="compositionally biased region" description="Polar residues" evidence="1">
    <location>
        <begin position="25"/>
        <end position="35"/>
    </location>
</feature>
<keyword evidence="3" id="KW-1185">Reference proteome</keyword>
<evidence type="ECO:0000256" key="1">
    <source>
        <dbReference type="SAM" id="MobiDB-lite"/>
    </source>
</evidence>
<gene>
    <name evidence="2" type="ORF">SEML1_0585</name>
</gene>
<accession>A0ABY8WZR1</accession>
<proteinExistence type="predicted"/>